<gene>
    <name evidence="4" type="ORF">SAMN02745174_00909</name>
</gene>
<dbReference type="PROSITE" id="PS51462">
    <property type="entry name" value="NUDIX"/>
    <property type="match status" value="1"/>
</dbReference>
<dbReference type="CDD" id="cd03424">
    <property type="entry name" value="NUDIX_ADPRase_Nudt5_UGPPase_Nudt14"/>
    <property type="match status" value="1"/>
</dbReference>
<evidence type="ECO:0000256" key="2">
    <source>
        <dbReference type="ARBA" id="ARBA00022801"/>
    </source>
</evidence>
<dbReference type="Pfam" id="PF00293">
    <property type="entry name" value="NUDIX"/>
    <property type="match status" value="1"/>
</dbReference>
<dbReference type="InterPro" id="IPR020084">
    <property type="entry name" value="NUDIX_hydrolase_CS"/>
</dbReference>
<keyword evidence="5" id="KW-1185">Reference proteome</keyword>
<protein>
    <submittedName>
        <fullName evidence="4">ADP-ribose pyrophosphatase</fullName>
    </submittedName>
</protein>
<dbReference type="SUPFAM" id="SSF55811">
    <property type="entry name" value="Nudix"/>
    <property type="match status" value="1"/>
</dbReference>
<dbReference type="STRING" id="180163.SAMN02745174_00909"/>
<keyword evidence="2" id="KW-0378">Hydrolase</keyword>
<evidence type="ECO:0000256" key="1">
    <source>
        <dbReference type="ARBA" id="ARBA00001946"/>
    </source>
</evidence>
<accession>A0A1T4LMF2</accession>
<dbReference type="EMBL" id="FUWX01000006">
    <property type="protein sequence ID" value="SJZ55644.1"/>
    <property type="molecule type" value="Genomic_DNA"/>
</dbReference>
<dbReference type="PANTHER" id="PTHR11839:SF18">
    <property type="entry name" value="NUDIX HYDROLASE DOMAIN-CONTAINING PROTEIN"/>
    <property type="match status" value="1"/>
</dbReference>
<dbReference type="PROSITE" id="PS00893">
    <property type="entry name" value="NUDIX_BOX"/>
    <property type="match status" value="1"/>
</dbReference>
<dbReference type="RefSeq" id="WP_078693428.1">
    <property type="nucleotide sequence ID" value="NZ_FUWX01000006.1"/>
</dbReference>
<dbReference type="Proteomes" id="UP000191153">
    <property type="component" value="Unassembled WGS sequence"/>
</dbReference>
<dbReference type="GO" id="GO:0016787">
    <property type="term" value="F:hydrolase activity"/>
    <property type="evidence" value="ECO:0007669"/>
    <property type="project" value="UniProtKB-KW"/>
</dbReference>
<sequence length="166" mass="19174">MEKLKFLKVKIEKHPSKNMNLEYLSKPNAIGAFIVNGEENKTLLVKQYRPGNRGDLLEIPAGIMEEGETSLETLIREVREETGYSREDYDILYEGDKPLLVSPGYTTEGLYIYIIKIKNKATMKEQQLDEGEDLSLHWIDLLEVENITRDLKTLYGYLLYKNLGVK</sequence>
<comment type="cofactor">
    <cofactor evidence="1">
        <name>Mg(2+)</name>
        <dbReference type="ChEBI" id="CHEBI:18420"/>
    </cofactor>
</comment>
<reference evidence="4 5" key="1">
    <citation type="submission" date="2017-02" db="EMBL/GenBank/DDBJ databases">
        <authorList>
            <person name="Peterson S.W."/>
        </authorList>
    </citation>
    <scope>NUCLEOTIDE SEQUENCE [LARGE SCALE GENOMIC DNA]</scope>
    <source>
        <strain evidence="4 5">ATCC 700028</strain>
    </source>
</reference>
<dbReference type="GO" id="GO:0019693">
    <property type="term" value="P:ribose phosphate metabolic process"/>
    <property type="evidence" value="ECO:0007669"/>
    <property type="project" value="TreeGrafter"/>
</dbReference>
<dbReference type="InterPro" id="IPR000086">
    <property type="entry name" value="NUDIX_hydrolase_dom"/>
</dbReference>
<dbReference type="OrthoDB" id="9806150at2"/>
<dbReference type="Gene3D" id="3.90.79.10">
    <property type="entry name" value="Nucleoside Triphosphate Pyrophosphohydrolase"/>
    <property type="match status" value="1"/>
</dbReference>
<proteinExistence type="predicted"/>
<evidence type="ECO:0000313" key="4">
    <source>
        <dbReference type="EMBL" id="SJZ55644.1"/>
    </source>
</evidence>
<feature type="domain" description="Nudix hydrolase" evidence="3">
    <location>
        <begin position="25"/>
        <end position="161"/>
    </location>
</feature>
<dbReference type="PANTHER" id="PTHR11839">
    <property type="entry name" value="UDP/ADP-SUGAR PYROPHOSPHATASE"/>
    <property type="match status" value="1"/>
</dbReference>
<dbReference type="AlphaFoldDB" id="A0A1T4LMF2"/>
<evidence type="ECO:0000313" key="5">
    <source>
        <dbReference type="Proteomes" id="UP000191153"/>
    </source>
</evidence>
<dbReference type="GO" id="GO:0006753">
    <property type="term" value="P:nucleoside phosphate metabolic process"/>
    <property type="evidence" value="ECO:0007669"/>
    <property type="project" value="TreeGrafter"/>
</dbReference>
<evidence type="ECO:0000259" key="3">
    <source>
        <dbReference type="PROSITE" id="PS51462"/>
    </source>
</evidence>
<name>A0A1T4LMF2_9FUSO</name>
<dbReference type="InterPro" id="IPR015797">
    <property type="entry name" value="NUDIX_hydrolase-like_dom_sf"/>
</dbReference>
<organism evidence="4 5">
    <name type="scientific">Cetobacterium ceti</name>
    <dbReference type="NCBI Taxonomy" id="180163"/>
    <lineage>
        <taxon>Bacteria</taxon>
        <taxon>Fusobacteriati</taxon>
        <taxon>Fusobacteriota</taxon>
        <taxon>Fusobacteriia</taxon>
        <taxon>Fusobacteriales</taxon>
        <taxon>Fusobacteriaceae</taxon>
        <taxon>Cetobacterium</taxon>
    </lineage>
</organism>
<dbReference type="GO" id="GO:0005829">
    <property type="term" value="C:cytosol"/>
    <property type="evidence" value="ECO:0007669"/>
    <property type="project" value="TreeGrafter"/>
</dbReference>